<comment type="caution">
    <text evidence="1">The sequence shown here is derived from an EMBL/GenBank/DDBJ whole genome shotgun (WGS) entry which is preliminary data.</text>
</comment>
<reference evidence="1" key="1">
    <citation type="journal article" date="2014" name="Front. Microbiol.">
        <title>High frequency of phylogenetically diverse reductive dehalogenase-homologous genes in deep subseafloor sedimentary metagenomes.</title>
        <authorList>
            <person name="Kawai M."/>
            <person name="Futagami T."/>
            <person name="Toyoda A."/>
            <person name="Takaki Y."/>
            <person name="Nishi S."/>
            <person name="Hori S."/>
            <person name="Arai W."/>
            <person name="Tsubouchi T."/>
            <person name="Morono Y."/>
            <person name="Uchiyama I."/>
            <person name="Ito T."/>
            <person name="Fujiyama A."/>
            <person name="Inagaki F."/>
            <person name="Takami H."/>
        </authorList>
    </citation>
    <scope>NUCLEOTIDE SEQUENCE</scope>
    <source>
        <strain evidence="1">Expedition CK06-06</strain>
    </source>
</reference>
<name>X1ESS4_9ZZZZ</name>
<protein>
    <submittedName>
        <fullName evidence="1">Uncharacterized protein</fullName>
    </submittedName>
</protein>
<sequence>DDNKDKDHKYLVRKPFKSHRCYPSHWQLLPARSLFYTI</sequence>
<gene>
    <name evidence="1" type="ORF">S03H2_24141</name>
</gene>
<evidence type="ECO:0000313" key="1">
    <source>
        <dbReference type="EMBL" id="GAH35612.1"/>
    </source>
</evidence>
<organism evidence="1">
    <name type="scientific">marine sediment metagenome</name>
    <dbReference type="NCBI Taxonomy" id="412755"/>
    <lineage>
        <taxon>unclassified sequences</taxon>
        <taxon>metagenomes</taxon>
        <taxon>ecological metagenomes</taxon>
    </lineage>
</organism>
<dbReference type="AlphaFoldDB" id="X1ESS4"/>
<dbReference type="EMBL" id="BARU01013331">
    <property type="protein sequence ID" value="GAH35612.1"/>
    <property type="molecule type" value="Genomic_DNA"/>
</dbReference>
<feature type="non-terminal residue" evidence="1">
    <location>
        <position position="1"/>
    </location>
</feature>
<accession>X1ESS4</accession>
<proteinExistence type="predicted"/>